<proteinExistence type="predicted"/>
<dbReference type="SUPFAM" id="SSF49879">
    <property type="entry name" value="SMAD/FHA domain"/>
    <property type="match status" value="1"/>
</dbReference>
<evidence type="ECO:0000313" key="3">
    <source>
        <dbReference type="Proteomes" id="UP000629098"/>
    </source>
</evidence>
<protein>
    <submittedName>
        <fullName evidence="2">FHA domain-containing protein</fullName>
    </submittedName>
</protein>
<reference evidence="2" key="1">
    <citation type="submission" date="2020-09" db="EMBL/GenBank/DDBJ databases">
        <title>Iningainema tapete sp. nov. (Scytonemataceae, Cyanobacteria) from greenhouses in central Florida (USA) produces two types of nodularin with biosynthetic potential for microcystin-LR and anabaenopeptins.</title>
        <authorList>
            <person name="Berthold D.E."/>
            <person name="Lefler F.W."/>
            <person name="Huang I.-S."/>
            <person name="Abdulla H."/>
            <person name="Zimba P.V."/>
            <person name="Laughinghouse H.D. IV."/>
        </authorList>
    </citation>
    <scope>NUCLEOTIDE SEQUENCE</scope>
    <source>
        <strain evidence="2">BLCCT55</strain>
    </source>
</reference>
<dbReference type="EMBL" id="JACXAE010000110">
    <property type="protein sequence ID" value="MBD2777412.1"/>
    <property type="molecule type" value="Genomic_DNA"/>
</dbReference>
<sequence length="216" mass="23567">MSIYQCPKGHSSTEPDYCSECGTKIQGTPVPTITVETRNTKSLQITCPACTAPHNPSSGDFCEICGYNFVTKTHGEVPPLEEGSRGVGEQGNTQSLEIIAIVDPSLRSPESPEAPVQQPITFKLDKESNLIGRNSTLRGVYPEVALDFDSAVSQRHALLNRQPDGTFILRDIGSTNGTKLNGVELTPMVDVPIKDGDEFTLGHWTRLKLRSTFKSY</sequence>
<dbReference type="CDD" id="cd00060">
    <property type="entry name" value="FHA"/>
    <property type="match status" value="1"/>
</dbReference>
<dbReference type="PROSITE" id="PS50006">
    <property type="entry name" value="FHA_DOMAIN"/>
    <property type="match status" value="1"/>
</dbReference>
<organism evidence="2 3">
    <name type="scientific">Iningainema tapete BLCC-T55</name>
    <dbReference type="NCBI Taxonomy" id="2748662"/>
    <lineage>
        <taxon>Bacteria</taxon>
        <taxon>Bacillati</taxon>
        <taxon>Cyanobacteriota</taxon>
        <taxon>Cyanophyceae</taxon>
        <taxon>Nostocales</taxon>
        <taxon>Scytonemataceae</taxon>
        <taxon>Iningainema tapete</taxon>
    </lineage>
</organism>
<dbReference type="Gene3D" id="2.60.200.20">
    <property type="match status" value="1"/>
</dbReference>
<accession>A0A8J6XW51</accession>
<dbReference type="InterPro" id="IPR008984">
    <property type="entry name" value="SMAD_FHA_dom_sf"/>
</dbReference>
<dbReference type="Proteomes" id="UP000629098">
    <property type="component" value="Unassembled WGS sequence"/>
</dbReference>
<dbReference type="AlphaFoldDB" id="A0A8J6XW51"/>
<dbReference type="RefSeq" id="WP_190836480.1">
    <property type="nucleotide sequence ID" value="NZ_CAWPPI010000110.1"/>
</dbReference>
<keyword evidence="3" id="KW-1185">Reference proteome</keyword>
<dbReference type="InterPro" id="IPR050923">
    <property type="entry name" value="Cell_Proc_Reg/RNA_Proc"/>
</dbReference>
<dbReference type="PANTHER" id="PTHR23308">
    <property type="entry name" value="NUCLEAR INHIBITOR OF PROTEIN PHOSPHATASE-1"/>
    <property type="match status" value="1"/>
</dbReference>
<gene>
    <name evidence="2" type="ORF">ICL16_36535</name>
</gene>
<feature type="domain" description="FHA" evidence="1">
    <location>
        <begin position="129"/>
        <end position="185"/>
    </location>
</feature>
<name>A0A8J6XW51_9CYAN</name>
<dbReference type="Pfam" id="PF00498">
    <property type="entry name" value="FHA"/>
    <property type="match status" value="1"/>
</dbReference>
<dbReference type="SMART" id="SM00240">
    <property type="entry name" value="FHA"/>
    <property type="match status" value="1"/>
</dbReference>
<evidence type="ECO:0000259" key="1">
    <source>
        <dbReference type="PROSITE" id="PS50006"/>
    </source>
</evidence>
<comment type="caution">
    <text evidence="2">The sequence shown here is derived from an EMBL/GenBank/DDBJ whole genome shotgun (WGS) entry which is preliminary data.</text>
</comment>
<dbReference type="InterPro" id="IPR000253">
    <property type="entry name" value="FHA_dom"/>
</dbReference>
<evidence type="ECO:0000313" key="2">
    <source>
        <dbReference type="EMBL" id="MBD2777412.1"/>
    </source>
</evidence>